<feature type="region of interest" description="Disordered" evidence="5">
    <location>
        <begin position="760"/>
        <end position="824"/>
    </location>
</feature>
<sequence length="941" mass="100007">MSTPATESPETAAVPAEGGQGRGGSVAPRRVGGPRHWWDWVLAADPGLGQLQSGWRSLVSMVTALAVGYGMSVALSLPAMLGMMVGGMMGLMSAFAVAENTPKRLARAILWMPFPYSAVLPLAAWLHQDRALEITLMVVALAVTFFLARFGALALLTGMMLFNAFMVGMMADIPLNLCGKLFVVAVVSAAAVLAARLLLCCPMPREDLLRTQRAFVIESRRVADAAISALDPDADHEVAVRRMRKSLRRLNVTTVTIDGRLGQPEVAADPDTAELLHQRLFDAELALQGIGQSVQRLTRLQVTAELREAIVVGLVIARDTPLGRSDALRLAGQLVQQQATAVLERPGIDSDEAEAAALARRVGNLIDSLASALTDWLDLGWNSPTERAKVPFQPVIALEQNRPAGTGAVARRVSAAQDVQGWQRAIPYLRAPLHAGVAAAIVCPITDAIDPQRFYWGLVGVMITLFGTNTTHERLRKLAHRMAGTVVGAVIGIALLRLIGPGHIYWTLTVIVAGLSIGAWGIQRQYAYWVVGLVTALVQLYGMSTPYDGMDHLLAERLLDNGLGILIAIACAALIFPVSSRKITQEAERGYVSAVEHLISQTVLRWREPEAPVRLRGAARGVDAALFQIRGVARPLVRMPMGVRGRSPDNRVALLSTATGHARAFAAAADMDIDLPAAIRDRVERITELFAESLQVLDRHFATGEAGGTWVRVGPYIHDLEAALRGPGGPRAERLQRALQELAALDEALAGYAEARSLATTTQVPAPGSSPAATRLGGESDGGAGRSPSLDRRTTAALAAWAAHSRRAGDTRGTGTSRLAPAAAPERVAPLPARRTESPRGAATAIGTAGSSVTVVGSLSCADHPGGCDAWITVVSDRGKRQPGVRAVRGRYRVTGLRPGGYTVVASGAAHAPRAEFLSLSPSDSGRELRFDIELEPASKP</sequence>
<feature type="transmembrane region" description="Helical" evidence="6">
    <location>
        <begin position="134"/>
        <end position="165"/>
    </location>
</feature>
<dbReference type="AlphaFoldDB" id="A0A1V4AF40"/>
<evidence type="ECO:0000256" key="2">
    <source>
        <dbReference type="ARBA" id="ARBA00022692"/>
    </source>
</evidence>
<feature type="region of interest" description="Disordered" evidence="5">
    <location>
        <begin position="1"/>
        <end position="29"/>
    </location>
</feature>
<feature type="domain" description="Integral membrane bound transporter" evidence="7">
    <location>
        <begin position="445"/>
        <end position="571"/>
    </location>
</feature>
<organism evidence="8 9">
    <name type="scientific">Streptomyces tsukubensis</name>
    <dbReference type="NCBI Taxonomy" id="83656"/>
    <lineage>
        <taxon>Bacteria</taxon>
        <taxon>Bacillati</taxon>
        <taxon>Actinomycetota</taxon>
        <taxon>Actinomycetes</taxon>
        <taxon>Kitasatosporales</taxon>
        <taxon>Streptomycetaceae</taxon>
        <taxon>Streptomyces</taxon>
    </lineage>
</organism>
<evidence type="ECO:0000256" key="1">
    <source>
        <dbReference type="ARBA" id="ARBA00004141"/>
    </source>
</evidence>
<comment type="subcellular location">
    <subcellularLocation>
        <location evidence="1">Membrane</location>
        <topology evidence="1">Multi-pass membrane protein</topology>
    </subcellularLocation>
</comment>
<dbReference type="GO" id="GO:0016020">
    <property type="term" value="C:membrane"/>
    <property type="evidence" value="ECO:0007669"/>
    <property type="project" value="UniProtKB-SubCell"/>
</dbReference>
<evidence type="ECO:0000256" key="4">
    <source>
        <dbReference type="ARBA" id="ARBA00023136"/>
    </source>
</evidence>
<keyword evidence="3 6" id="KW-1133">Transmembrane helix</keyword>
<feature type="transmembrane region" description="Helical" evidence="6">
    <location>
        <begin position="526"/>
        <end position="542"/>
    </location>
</feature>
<feature type="transmembrane region" description="Helical" evidence="6">
    <location>
        <begin position="478"/>
        <end position="498"/>
    </location>
</feature>
<dbReference type="RefSeq" id="WP_077963882.1">
    <property type="nucleotide sequence ID" value="NZ_CP045178.1"/>
</dbReference>
<comment type="caution">
    <text evidence="8">The sequence shown here is derived from an EMBL/GenBank/DDBJ whole genome shotgun (WGS) entry which is preliminary data.</text>
</comment>
<feature type="transmembrane region" description="Helical" evidence="6">
    <location>
        <begin position="177"/>
        <end position="199"/>
    </location>
</feature>
<gene>
    <name evidence="8" type="ORF">B1H18_01165</name>
</gene>
<feature type="transmembrane region" description="Helical" evidence="6">
    <location>
        <begin position="562"/>
        <end position="579"/>
    </location>
</feature>
<evidence type="ECO:0000313" key="8">
    <source>
        <dbReference type="EMBL" id="OON82694.1"/>
    </source>
</evidence>
<protein>
    <submittedName>
        <fullName evidence="8">FUSC family protein</fullName>
    </submittedName>
</protein>
<keyword evidence="2 6" id="KW-0812">Transmembrane</keyword>
<feature type="transmembrane region" description="Helical" evidence="6">
    <location>
        <begin position="504"/>
        <end position="521"/>
    </location>
</feature>
<dbReference type="EMBL" id="MVFC01000001">
    <property type="protein sequence ID" value="OON82694.1"/>
    <property type="molecule type" value="Genomic_DNA"/>
</dbReference>
<evidence type="ECO:0000259" key="7">
    <source>
        <dbReference type="Pfam" id="PF13515"/>
    </source>
</evidence>
<dbReference type="Proteomes" id="UP000190539">
    <property type="component" value="Unassembled WGS sequence"/>
</dbReference>
<keyword evidence="9" id="KW-1185">Reference proteome</keyword>
<accession>A0A1V4AF40</accession>
<dbReference type="STRING" id="83656.B1H18_01165"/>
<dbReference type="Pfam" id="PF13515">
    <property type="entry name" value="FUSC_2"/>
    <property type="match status" value="1"/>
</dbReference>
<dbReference type="InterPro" id="IPR049453">
    <property type="entry name" value="Memb_transporter_dom"/>
</dbReference>
<evidence type="ECO:0000313" key="9">
    <source>
        <dbReference type="Proteomes" id="UP000190539"/>
    </source>
</evidence>
<evidence type="ECO:0000256" key="6">
    <source>
        <dbReference type="SAM" id="Phobius"/>
    </source>
</evidence>
<proteinExistence type="predicted"/>
<evidence type="ECO:0000256" key="3">
    <source>
        <dbReference type="ARBA" id="ARBA00022989"/>
    </source>
</evidence>
<keyword evidence="4 6" id="KW-0472">Membrane</keyword>
<reference evidence="8 9" key="1">
    <citation type="submission" date="2017-02" db="EMBL/GenBank/DDBJ databases">
        <title>Draft Genome Sequence of Streptomyces tsukubaensis F601, a Producer of the immunosuppressant tacrolimus FK506.</title>
        <authorList>
            <person name="Zong G."/>
            <person name="Zhong C."/>
            <person name="Fu J."/>
            <person name="Qin R."/>
            <person name="Cao G."/>
        </authorList>
    </citation>
    <scope>NUCLEOTIDE SEQUENCE [LARGE SCALE GENOMIC DNA]</scope>
    <source>
        <strain evidence="8 9">F601</strain>
    </source>
</reference>
<dbReference type="OrthoDB" id="3895841at2"/>
<feature type="transmembrane region" description="Helical" evidence="6">
    <location>
        <begin position="110"/>
        <end position="128"/>
    </location>
</feature>
<name>A0A1V4AF40_9ACTN</name>
<evidence type="ECO:0000256" key="5">
    <source>
        <dbReference type="SAM" id="MobiDB-lite"/>
    </source>
</evidence>